<reference evidence="4 5" key="1">
    <citation type="submission" date="2018-10" db="EMBL/GenBank/DDBJ databases">
        <title>Co-occurring genomic capacity for anaerobic methane metabolism and dissimilatory sulfite reduction discovered in the Korarchaeota.</title>
        <authorList>
            <person name="Mckay L.J."/>
            <person name="Dlakic M."/>
            <person name="Fields M.W."/>
            <person name="Delmont T.O."/>
            <person name="Eren A.M."/>
            <person name="Jay Z.J."/>
            <person name="Klingelsmith K.B."/>
            <person name="Rusch D.B."/>
            <person name="Inskeep W.P."/>
        </authorList>
    </citation>
    <scope>NUCLEOTIDE SEQUENCE [LARGE SCALE GENOMIC DNA]</scope>
    <source>
        <strain evidence="4 5">WS</strain>
    </source>
</reference>
<dbReference type="AlphaFoldDB" id="A0A3R9PD07"/>
<sequence>MGWFYREIRWGYFAVRDVEEPLYDVKLTKDGVVITVDLPGVRKEDLVLNASEEAIYVEALSHVGGARVRYKKLIRTPIQIDPERIEAKFSNGILYIWAPPKEVTFRRVKVE</sequence>
<gene>
    <name evidence="4" type="ORF">D9Q81_07940</name>
</gene>
<dbReference type="RefSeq" id="WP_125742578.1">
    <property type="nucleotide sequence ID" value="NZ_RCOR01000042.1"/>
</dbReference>
<evidence type="ECO:0000259" key="3">
    <source>
        <dbReference type="PROSITE" id="PS01031"/>
    </source>
</evidence>
<evidence type="ECO:0000313" key="5">
    <source>
        <dbReference type="Proteomes" id="UP000278149"/>
    </source>
</evidence>
<dbReference type="CDD" id="cd06464">
    <property type="entry name" value="ACD_sHsps-like"/>
    <property type="match status" value="1"/>
</dbReference>
<feature type="domain" description="SHSP" evidence="3">
    <location>
        <begin position="13"/>
        <end position="111"/>
    </location>
</feature>
<evidence type="ECO:0000256" key="1">
    <source>
        <dbReference type="PROSITE-ProRule" id="PRU00285"/>
    </source>
</evidence>
<dbReference type="SUPFAM" id="SSF49764">
    <property type="entry name" value="HSP20-like chaperones"/>
    <property type="match status" value="1"/>
</dbReference>
<dbReference type="Pfam" id="PF00011">
    <property type="entry name" value="HSP20"/>
    <property type="match status" value="1"/>
</dbReference>
<comment type="similarity">
    <text evidence="1 2">Belongs to the small heat shock protein (HSP20) family.</text>
</comment>
<dbReference type="PROSITE" id="PS01031">
    <property type="entry name" value="SHSP"/>
    <property type="match status" value="1"/>
</dbReference>
<organism evidence="4 5">
    <name type="scientific">Candidatus Korarchaeum cryptofilum</name>
    <dbReference type="NCBI Taxonomy" id="498846"/>
    <lineage>
        <taxon>Archaea</taxon>
        <taxon>Thermoproteota</taxon>
        <taxon>Candidatus Korarchaeia</taxon>
        <taxon>Candidatus Korarchaeales</taxon>
        <taxon>Candidatus Korarchaeaceae</taxon>
        <taxon>Candidatus Korarchaeum</taxon>
    </lineage>
</organism>
<evidence type="ECO:0000313" key="4">
    <source>
        <dbReference type="EMBL" id="RSN67716.1"/>
    </source>
</evidence>
<comment type="caution">
    <text evidence="4">The sequence shown here is derived from an EMBL/GenBank/DDBJ whole genome shotgun (WGS) entry which is preliminary data.</text>
</comment>
<evidence type="ECO:0000256" key="2">
    <source>
        <dbReference type="RuleBase" id="RU003616"/>
    </source>
</evidence>
<dbReference type="Gene3D" id="2.60.40.790">
    <property type="match status" value="1"/>
</dbReference>
<dbReference type="InterPro" id="IPR008978">
    <property type="entry name" value="HSP20-like_chaperone"/>
</dbReference>
<dbReference type="EMBL" id="RCOR01000042">
    <property type="protein sequence ID" value="RSN67716.1"/>
    <property type="molecule type" value="Genomic_DNA"/>
</dbReference>
<proteinExistence type="inferred from homology"/>
<protein>
    <submittedName>
        <fullName evidence="4">Hsp20/alpha crystallin family protein</fullName>
    </submittedName>
</protein>
<dbReference type="InterPro" id="IPR002068">
    <property type="entry name" value="A-crystallin/Hsp20_dom"/>
</dbReference>
<dbReference type="Proteomes" id="UP000278149">
    <property type="component" value="Unassembled WGS sequence"/>
</dbReference>
<name>A0A3R9PD07_9CREN</name>
<accession>A0A3R9PD07</accession>